<protein>
    <submittedName>
        <fullName evidence="1">Uncharacterized protein</fullName>
    </submittedName>
</protein>
<name>A0ACB9T7F6_HOLOL</name>
<organism evidence="1 2">
    <name type="scientific">Holotrichia oblita</name>
    <name type="common">Chafer beetle</name>
    <dbReference type="NCBI Taxonomy" id="644536"/>
    <lineage>
        <taxon>Eukaryota</taxon>
        <taxon>Metazoa</taxon>
        <taxon>Ecdysozoa</taxon>
        <taxon>Arthropoda</taxon>
        <taxon>Hexapoda</taxon>
        <taxon>Insecta</taxon>
        <taxon>Pterygota</taxon>
        <taxon>Neoptera</taxon>
        <taxon>Endopterygota</taxon>
        <taxon>Coleoptera</taxon>
        <taxon>Polyphaga</taxon>
        <taxon>Scarabaeiformia</taxon>
        <taxon>Scarabaeidae</taxon>
        <taxon>Melolonthinae</taxon>
        <taxon>Holotrichia</taxon>
    </lineage>
</organism>
<dbReference type="EMBL" id="CM043018">
    <property type="protein sequence ID" value="KAI4462716.1"/>
    <property type="molecule type" value="Genomic_DNA"/>
</dbReference>
<accession>A0ACB9T7F6</accession>
<dbReference type="Proteomes" id="UP001056778">
    <property type="component" value="Chromosome 4"/>
</dbReference>
<gene>
    <name evidence="1" type="ORF">MML48_4g00010091</name>
</gene>
<proteinExistence type="predicted"/>
<keyword evidence="2" id="KW-1185">Reference proteome</keyword>
<comment type="caution">
    <text evidence="1">The sequence shown here is derived from an EMBL/GenBank/DDBJ whole genome shotgun (WGS) entry which is preliminary data.</text>
</comment>
<evidence type="ECO:0000313" key="1">
    <source>
        <dbReference type="EMBL" id="KAI4462716.1"/>
    </source>
</evidence>
<sequence>MKTETMESELKGVSVRKGLLMAPSTAGYSSLTNKHTHKRAGSTGTTGDESYTTDEEDNVESEEPEYSIKDHVTSKLFNHDHGDFGLISDISTITDKVEKHVTVMHRNSSDSSVYSDLGLEKCVDEIDLAYTGKNERESDEIDCKGASGDPTEWSRNVVEGKELAFTRLEQELKVAHQELRLRDEEVTKLNRIRQDVESELEDLTASLFQLFQLDLRLNALYYGLVPFCVAGAAIFTKKQHRRSPSHFNLKYGRENSPPDSPVKEAVPIVPNQQQDVLEQDGLEVKHIFSLANGVRTEDTKLLTSDEKNIRQVTTETNLAIINTDPDDFLQKFVTVCDIWVHDFDPESKTINMKRNMNIFSVTAHDVYWEIARLRKDMVLARLGLTLSS</sequence>
<reference evidence="1" key="1">
    <citation type="submission" date="2022-04" db="EMBL/GenBank/DDBJ databases">
        <title>Chromosome-scale genome assembly of Holotrichia oblita Faldermann.</title>
        <authorList>
            <person name="Rongchong L."/>
        </authorList>
    </citation>
    <scope>NUCLEOTIDE SEQUENCE</scope>
    <source>
        <strain evidence="1">81SQS9</strain>
    </source>
</reference>
<evidence type="ECO:0000313" key="2">
    <source>
        <dbReference type="Proteomes" id="UP001056778"/>
    </source>
</evidence>